<comment type="caution">
    <text evidence="3">The sequence shown here is derived from an EMBL/GenBank/DDBJ whole genome shotgun (WGS) entry which is preliminary data.</text>
</comment>
<dbReference type="InterPro" id="IPR016923">
    <property type="entry name" value="UCP029509"/>
</dbReference>
<dbReference type="PIRSF" id="PIRSF029509">
    <property type="entry name" value="UCP029509"/>
    <property type="match status" value="1"/>
</dbReference>
<feature type="transmembrane region" description="Helical" evidence="1">
    <location>
        <begin position="82"/>
        <end position="102"/>
    </location>
</feature>
<proteinExistence type="predicted"/>
<dbReference type="Proteomes" id="UP000542125">
    <property type="component" value="Unassembled WGS sequence"/>
</dbReference>
<dbReference type="InterPro" id="IPR019251">
    <property type="entry name" value="DUF2231_TM"/>
</dbReference>
<accession>A0A7Y9IZI7</accession>
<feature type="transmembrane region" description="Helical" evidence="1">
    <location>
        <begin position="108"/>
        <end position="133"/>
    </location>
</feature>
<evidence type="ECO:0000256" key="1">
    <source>
        <dbReference type="SAM" id="Phobius"/>
    </source>
</evidence>
<organism evidence="3 4">
    <name type="scientific">Pigmentiphaga litoralis</name>
    <dbReference type="NCBI Taxonomy" id="516702"/>
    <lineage>
        <taxon>Bacteria</taxon>
        <taxon>Pseudomonadati</taxon>
        <taxon>Pseudomonadota</taxon>
        <taxon>Betaproteobacteria</taxon>
        <taxon>Burkholderiales</taxon>
        <taxon>Alcaligenaceae</taxon>
        <taxon>Pigmentiphaga</taxon>
    </lineage>
</organism>
<dbReference type="AlphaFoldDB" id="A0A7Y9IZI7"/>
<sequence>MAHVIDHRYSVTLYPLHAVFLAGTVPLFLGAMLSDMAYAKTFHIQWSNFASWLIAGALVLAGIALVFALVDLFRPYQRARGSVLYFIVLLATWILGFINALWHARDAWAVMPMGLVLSVVVFLLACLATWLGFRTPRVLGPL</sequence>
<dbReference type="Pfam" id="PF09990">
    <property type="entry name" value="DUF2231"/>
    <property type="match status" value="1"/>
</dbReference>
<dbReference type="EMBL" id="JACBYR010000002">
    <property type="protein sequence ID" value="NYE85253.1"/>
    <property type="molecule type" value="Genomic_DNA"/>
</dbReference>
<keyword evidence="1" id="KW-0812">Transmembrane</keyword>
<feature type="transmembrane region" description="Helical" evidence="1">
    <location>
        <begin position="12"/>
        <end position="29"/>
    </location>
</feature>
<reference evidence="3 4" key="1">
    <citation type="submission" date="2020-07" db="EMBL/GenBank/DDBJ databases">
        <title>Genomic Encyclopedia of Type Strains, Phase IV (KMG-V): Genome sequencing to study the core and pangenomes of soil and plant-associated prokaryotes.</title>
        <authorList>
            <person name="Whitman W."/>
        </authorList>
    </citation>
    <scope>NUCLEOTIDE SEQUENCE [LARGE SCALE GENOMIC DNA]</scope>
    <source>
        <strain evidence="3 4">SAS40</strain>
    </source>
</reference>
<keyword evidence="1" id="KW-1133">Transmembrane helix</keyword>
<name>A0A7Y9IZI7_9BURK</name>
<evidence type="ECO:0000313" key="4">
    <source>
        <dbReference type="Proteomes" id="UP000542125"/>
    </source>
</evidence>
<protein>
    <submittedName>
        <fullName evidence="3">Putative membrane protein</fullName>
    </submittedName>
</protein>
<feature type="transmembrane region" description="Helical" evidence="1">
    <location>
        <begin position="49"/>
        <end position="70"/>
    </location>
</feature>
<evidence type="ECO:0000259" key="2">
    <source>
        <dbReference type="Pfam" id="PF09990"/>
    </source>
</evidence>
<gene>
    <name evidence="3" type="ORF">FHW18_004560</name>
</gene>
<keyword evidence="1" id="KW-0472">Membrane</keyword>
<evidence type="ECO:0000313" key="3">
    <source>
        <dbReference type="EMBL" id="NYE85253.1"/>
    </source>
</evidence>
<dbReference type="RefSeq" id="WP_179589227.1">
    <property type="nucleotide sequence ID" value="NZ_JACBYR010000002.1"/>
</dbReference>
<feature type="domain" description="DUF2231" evidence="2">
    <location>
        <begin position="15"/>
        <end position="133"/>
    </location>
</feature>
<keyword evidence="4" id="KW-1185">Reference proteome</keyword>